<feature type="transmembrane region" description="Helical" evidence="12">
    <location>
        <begin position="520"/>
        <end position="541"/>
    </location>
</feature>
<evidence type="ECO:0000256" key="9">
    <source>
        <dbReference type="ARBA" id="ARBA00025439"/>
    </source>
</evidence>
<keyword evidence="8 12" id="KW-0472">Membrane</keyword>
<evidence type="ECO:0000256" key="1">
    <source>
        <dbReference type="ARBA" id="ARBA00004651"/>
    </source>
</evidence>
<dbReference type="PANTHER" id="PTHR32196">
    <property type="entry name" value="ABC TRANSPORTER PERMEASE PROTEIN YPHD-RELATED-RELATED"/>
    <property type="match status" value="1"/>
</dbReference>
<keyword evidence="4" id="KW-1003">Cell membrane</keyword>
<dbReference type="CDD" id="cd06579">
    <property type="entry name" value="TM_PBP1_transp_AraH_like"/>
    <property type="match status" value="1"/>
</dbReference>
<dbReference type="Proteomes" id="UP000006180">
    <property type="component" value="Chromosome"/>
</dbReference>
<evidence type="ECO:0000256" key="2">
    <source>
        <dbReference type="ARBA" id="ARBA00011262"/>
    </source>
</evidence>
<name>I3WZ22_SINF2</name>
<evidence type="ECO:0000256" key="12">
    <source>
        <dbReference type="SAM" id="Phobius"/>
    </source>
</evidence>
<feature type="transmembrane region" description="Helical" evidence="12">
    <location>
        <begin position="439"/>
        <end position="460"/>
    </location>
</feature>
<feature type="compositionally biased region" description="Basic and acidic residues" evidence="11">
    <location>
        <begin position="64"/>
        <end position="91"/>
    </location>
</feature>
<feature type="transmembrane region" description="Helical" evidence="12">
    <location>
        <begin position="375"/>
        <end position="394"/>
    </location>
</feature>
<dbReference type="EMBL" id="CP003563">
    <property type="protein sequence ID" value="AFL48878.1"/>
    <property type="molecule type" value="Genomic_DNA"/>
</dbReference>
<dbReference type="KEGG" id="sfd:USDA257_c02800"/>
<evidence type="ECO:0000256" key="5">
    <source>
        <dbReference type="ARBA" id="ARBA00022519"/>
    </source>
</evidence>
<dbReference type="Pfam" id="PF02653">
    <property type="entry name" value="BPD_transp_2"/>
    <property type="match status" value="1"/>
</dbReference>
<comment type="subcellular location">
    <subcellularLocation>
        <location evidence="1">Cell membrane</location>
        <topology evidence="1">Multi-pass membrane protein</topology>
    </subcellularLocation>
</comment>
<dbReference type="AlphaFoldDB" id="I3WZ22"/>
<evidence type="ECO:0000256" key="10">
    <source>
        <dbReference type="ARBA" id="ARBA00039381"/>
    </source>
</evidence>
<gene>
    <name evidence="13" type="primary">rbsC2</name>
    <name evidence="13" type="ORF">USDA257_c02800</name>
</gene>
<feature type="compositionally biased region" description="Basic and acidic residues" evidence="11">
    <location>
        <begin position="18"/>
        <end position="32"/>
    </location>
</feature>
<evidence type="ECO:0000256" key="3">
    <source>
        <dbReference type="ARBA" id="ARBA00022448"/>
    </source>
</evidence>
<accession>I3WZ22</accession>
<feature type="compositionally biased region" description="Basic residues" evidence="11">
    <location>
        <begin position="33"/>
        <end position="43"/>
    </location>
</feature>
<feature type="compositionally biased region" description="Basic residues" evidence="11">
    <location>
        <begin position="202"/>
        <end position="219"/>
    </location>
</feature>
<evidence type="ECO:0000313" key="13">
    <source>
        <dbReference type="EMBL" id="AFL48878.1"/>
    </source>
</evidence>
<evidence type="ECO:0000256" key="8">
    <source>
        <dbReference type="ARBA" id="ARBA00023136"/>
    </source>
</evidence>
<sequence>MHRSVDGGEPGALRHGCGHAERGLSRPTDPAHHSCRHGARRSARHDQRNARLEARHPADRRHPRNADDLSRPDLSSDRRQVDQCARDERHLQGPAAAGSCRRAGALLAVAPDDRSDVPGHGPHAARSRLLCGRRQSACRRLYGDRCRPHPFLRLLPLGYARRPLRLSLGVALCGRLCRYRRRLRARHHRGLRYRRHFDRRRHRLGGRRRARRALPRRHQERAAGHQHLALCADGDLRNGDHHRRCRQRPGRAAQGQGHSQESGGGLMAHAQLSPRNIPDRLEGRGARLMKSWETLLIVVATLIFLGNSFASPYFLDPWNLSDATFNFTEKAMIAFAMALVIISGEIDLSVASVIALASTAMGYAVQFGFDTPALVAIGLGVGLVCGAVNGLLITGLGLPSIVVTIGTMSLFRGLSFIVLGDQAFTGYPESFAWFGQGYVWWVFSFEFTLFVLLAVVYGVLLHKTNFGRAVYAIGNNQTAALFSGVRVARVKFALFLLTGLMAGLASICLTSRLGSTRPSIALGWELEVVTMVVLGGVNILGGSGTIPGVVLAALIMGMVTFGFGLLNVPGIVMSIFIGLLLISVIALPILWKRARRRLAH</sequence>
<organism evidence="13 14">
    <name type="scientific">Sinorhizobium fredii (strain USDA 257)</name>
    <dbReference type="NCBI Taxonomy" id="1185652"/>
    <lineage>
        <taxon>Bacteria</taxon>
        <taxon>Pseudomonadati</taxon>
        <taxon>Pseudomonadota</taxon>
        <taxon>Alphaproteobacteria</taxon>
        <taxon>Hyphomicrobiales</taxon>
        <taxon>Rhizobiaceae</taxon>
        <taxon>Sinorhizobium/Ensifer group</taxon>
        <taxon>Sinorhizobium</taxon>
    </lineage>
</organism>
<dbReference type="GO" id="GO:0005886">
    <property type="term" value="C:plasma membrane"/>
    <property type="evidence" value="ECO:0007669"/>
    <property type="project" value="UniProtKB-SubCell"/>
</dbReference>
<evidence type="ECO:0000256" key="11">
    <source>
        <dbReference type="SAM" id="MobiDB-lite"/>
    </source>
</evidence>
<feature type="transmembrane region" description="Helical" evidence="12">
    <location>
        <begin position="571"/>
        <end position="591"/>
    </location>
</feature>
<evidence type="ECO:0000313" key="14">
    <source>
        <dbReference type="Proteomes" id="UP000006180"/>
    </source>
</evidence>
<comment type="subunit">
    <text evidence="2">The complex is composed of two ATP-binding proteins (LsrA), two transmembrane proteins (LsrC and LsrD) and a solute-binding protein (LsrB).</text>
</comment>
<dbReference type="eggNOG" id="COG1172">
    <property type="taxonomic scope" value="Bacteria"/>
</dbReference>
<feature type="transmembrane region" description="Helical" evidence="12">
    <location>
        <begin position="548"/>
        <end position="565"/>
    </location>
</feature>
<keyword evidence="5" id="KW-0997">Cell inner membrane</keyword>
<evidence type="ECO:0000256" key="7">
    <source>
        <dbReference type="ARBA" id="ARBA00022989"/>
    </source>
</evidence>
<dbReference type="GO" id="GO:0022857">
    <property type="term" value="F:transmembrane transporter activity"/>
    <property type="evidence" value="ECO:0007669"/>
    <property type="project" value="InterPro"/>
</dbReference>
<evidence type="ECO:0000256" key="6">
    <source>
        <dbReference type="ARBA" id="ARBA00022692"/>
    </source>
</evidence>
<proteinExistence type="predicted"/>
<feature type="compositionally biased region" description="Basic residues" evidence="11">
    <location>
        <begin position="240"/>
        <end position="249"/>
    </location>
</feature>
<feature type="region of interest" description="Disordered" evidence="11">
    <location>
        <begin position="202"/>
        <end position="224"/>
    </location>
</feature>
<keyword evidence="7 12" id="KW-1133">Transmembrane helix</keyword>
<dbReference type="HOGENOM" id="CLU_454834_0_0_5"/>
<dbReference type="STRING" id="1185652.USDA257_c02800"/>
<keyword evidence="6 12" id="KW-0812">Transmembrane</keyword>
<evidence type="ECO:0000256" key="4">
    <source>
        <dbReference type="ARBA" id="ARBA00022475"/>
    </source>
</evidence>
<dbReference type="InterPro" id="IPR001851">
    <property type="entry name" value="ABC_transp_permease"/>
</dbReference>
<feature type="compositionally biased region" description="Basic and acidic residues" evidence="11">
    <location>
        <begin position="44"/>
        <end position="57"/>
    </location>
</feature>
<feature type="transmembrane region" description="Helical" evidence="12">
    <location>
        <begin position="401"/>
        <end position="419"/>
    </location>
</feature>
<dbReference type="PATRIC" id="fig|1185652.3.peg.294"/>
<comment type="function">
    <text evidence="9">Part of the ABC transporter complex LsrABCD involved in autoinducer 2 (AI-2) import. Probably responsible for the translocation of the substrate across the membrane.</text>
</comment>
<feature type="transmembrane region" description="Helical" evidence="12">
    <location>
        <begin position="294"/>
        <end position="315"/>
    </location>
</feature>
<keyword evidence="3" id="KW-0813">Transport</keyword>
<feature type="transmembrane region" description="Helical" evidence="12">
    <location>
        <begin position="492"/>
        <end position="514"/>
    </location>
</feature>
<reference evidence="13 14" key="1">
    <citation type="journal article" date="2012" name="J. Bacteriol.">
        <title>Complete genome sequence of the broad-host-range strain Sinorhizobium fredii USDA257.</title>
        <authorList>
            <person name="Schuldes J."/>
            <person name="Rodriguez Orbegoso M."/>
            <person name="Schmeisser C."/>
            <person name="Krishnan H.B."/>
            <person name="Daniel R."/>
            <person name="Streit W.R."/>
        </authorList>
    </citation>
    <scope>NUCLEOTIDE SEQUENCE [LARGE SCALE GENOMIC DNA]</scope>
    <source>
        <strain evidence="13 14">USDA 257</strain>
    </source>
</reference>
<protein>
    <recommendedName>
        <fullName evidence="10">Autoinducer 2 import system permease protein LsrD</fullName>
    </recommendedName>
</protein>
<feature type="region of interest" description="Disordered" evidence="11">
    <location>
        <begin position="240"/>
        <end position="266"/>
    </location>
</feature>
<feature type="region of interest" description="Disordered" evidence="11">
    <location>
        <begin position="1"/>
        <end position="97"/>
    </location>
</feature>
<dbReference type="PANTHER" id="PTHR32196:SF71">
    <property type="entry name" value="AUTOINDUCER 2 IMPORT SYSTEM PERMEASE PROTEIN LSRD"/>
    <property type="match status" value="1"/>
</dbReference>